<dbReference type="NCBIfam" id="NF004051">
    <property type="entry name" value="PRK05571.1"/>
    <property type="match status" value="1"/>
</dbReference>
<feature type="active site" description="Proton donor" evidence="3">
    <location>
        <position position="98"/>
    </location>
</feature>
<dbReference type="EMBL" id="FXTP01000011">
    <property type="protein sequence ID" value="SMO80595.1"/>
    <property type="molecule type" value="Genomic_DNA"/>
</dbReference>
<dbReference type="PANTHER" id="PTHR30345">
    <property type="entry name" value="RIBOSE-5-PHOSPHATE ISOMERASE B"/>
    <property type="match status" value="1"/>
</dbReference>
<dbReference type="AlphaFoldDB" id="A0A521E9G6"/>
<dbReference type="NCBIfam" id="TIGR01120">
    <property type="entry name" value="rpiB"/>
    <property type="match status" value="1"/>
</dbReference>
<keyword evidence="2 5" id="KW-0413">Isomerase</keyword>
<keyword evidence="6" id="KW-1185">Reference proteome</keyword>
<feature type="active site" description="Proton acceptor" evidence="3">
    <location>
        <position position="65"/>
    </location>
</feature>
<accession>A0A521E9G6</accession>
<dbReference type="RefSeq" id="WP_142455034.1">
    <property type="nucleotide sequence ID" value="NZ_FXTP01000011.1"/>
</dbReference>
<organism evidence="5 6">
    <name type="scientific">Gracilimonas mengyeensis</name>
    <dbReference type="NCBI Taxonomy" id="1302730"/>
    <lineage>
        <taxon>Bacteria</taxon>
        <taxon>Pseudomonadati</taxon>
        <taxon>Balneolota</taxon>
        <taxon>Balneolia</taxon>
        <taxon>Balneolales</taxon>
        <taxon>Balneolaceae</taxon>
        <taxon>Gracilimonas</taxon>
    </lineage>
</organism>
<dbReference type="InterPro" id="IPR003500">
    <property type="entry name" value="RpiB_LacA_LacB"/>
</dbReference>
<dbReference type="OrthoDB" id="1778624at2"/>
<evidence type="ECO:0000313" key="5">
    <source>
        <dbReference type="EMBL" id="SMO80595.1"/>
    </source>
</evidence>
<dbReference type="InterPro" id="IPR004785">
    <property type="entry name" value="RpiB"/>
</dbReference>
<dbReference type="Pfam" id="PF02502">
    <property type="entry name" value="LacAB_rpiB"/>
    <property type="match status" value="1"/>
</dbReference>
<gene>
    <name evidence="5" type="ORF">SAMN06265219_11136</name>
</gene>
<dbReference type="SUPFAM" id="SSF89623">
    <property type="entry name" value="Ribose/Galactose isomerase RpiB/AlsB"/>
    <property type="match status" value="1"/>
</dbReference>
<feature type="binding site" evidence="4">
    <location>
        <begin position="66"/>
        <end position="70"/>
    </location>
    <ligand>
        <name>D-ribulose 5-phosphate</name>
        <dbReference type="ChEBI" id="CHEBI:58121"/>
    </ligand>
</feature>
<dbReference type="PANTHER" id="PTHR30345:SF0">
    <property type="entry name" value="DNA DAMAGE-REPAIR_TOLERATION PROTEIN DRT102"/>
    <property type="match status" value="1"/>
</dbReference>
<feature type="binding site" evidence="4">
    <location>
        <position position="132"/>
    </location>
    <ligand>
        <name>D-ribulose 5-phosphate</name>
        <dbReference type="ChEBI" id="CHEBI:58121"/>
    </ligand>
</feature>
<dbReference type="Gene3D" id="3.40.1400.10">
    <property type="entry name" value="Sugar-phosphate isomerase, RpiB/LacA/LacB"/>
    <property type="match status" value="1"/>
</dbReference>
<dbReference type="InterPro" id="IPR036569">
    <property type="entry name" value="RpiB_LacA_LacB_sf"/>
</dbReference>
<dbReference type="GO" id="GO:0019316">
    <property type="term" value="P:D-allose catabolic process"/>
    <property type="evidence" value="ECO:0007669"/>
    <property type="project" value="TreeGrafter"/>
</dbReference>
<proteinExistence type="inferred from homology"/>
<dbReference type="GO" id="GO:0009052">
    <property type="term" value="P:pentose-phosphate shunt, non-oxidative branch"/>
    <property type="evidence" value="ECO:0007669"/>
    <property type="project" value="TreeGrafter"/>
</dbReference>
<dbReference type="PIRSF" id="PIRSF005384">
    <property type="entry name" value="RpiB_LacA_B"/>
    <property type="match status" value="1"/>
</dbReference>
<dbReference type="GO" id="GO:0004751">
    <property type="term" value="F:ribose-5-phosphate isomerase activity"/>
    <property type="evidence" value="ECO:0007669"/>
    <property type="project" value="TreeGrafter"/>
</dbReference>
<protein>
    <submittedName>
        <fullName evidence="5">Ribose 5-phosphate isomerase B</fullName>
    </submittedName>
</protein>
<feature type="binding site" evidence="4">
    <location>
        <position position="109"/>
    </location>
    <ligand>
        <name>D-ribulose 5-phosphate</name>
        <dbReference type="ChEBI" id="CHEBI:58121"/>
    </ligand>
</feature>
<evidence type="ECO:0000256" key="3">
    <source>
        <dbReference type="PIRSR" id="PIRSR005384-1"/>
    </source>
</evidence>
<feature type="binding site" evidence="4">
    <location>
        <position position="136"/>
    </location>
    <ligand>
        <name>D-ribulose 5-phosphate</name>
        <dbReference type="ChEBI" id="CHEBI:58121"/>
    </ligand>
</feature>
<evidence type="ECO:0000256" key="2">
    <source>
        <dbReference type="ARBA" id="ARBA00023235"/>
    </source>
</evidence>
<sequence length="147" mass="16487">MIIPIASDHAGYPAKEITKKILEDMGHEPVDYGTHSEDSVDYADFAVEVAERVNNGEYDQGILVCGSGQGVCMTANKYPKIRAGLVYKADAAKMTRLHNNANIMCLPGRELNEDQIRDILKSWFDTEFEGGRHKRRIDKIESLTTKK</sequence>
<evidence type="ECO:0000256" key="1">
    <source>
        <dbReference type="ARBA" id="ARBA00008754"/>
    </source>
</evidence>
<dbReference type="NCBIfam" id="TIGR00689">
    <property type="entry name" value="rpiB_lacA_lacB"/>
    <property type="match status" value="1"/>
</dbReference>
<evidence type="ECO:0000313" key="6">
    <source>
        <dbReference type="Proteomes" id="UP000317557"/>
    </source>
</evidence>
<feature type="binding site" evidence="4">
    <location>
        <begin position="8"/>
        <end position="9"/>
    </location>
    <ligand>
        <name>D-ribulose 5-phosphate</name>
        <dbReference type="ChEBI" id="CHEBI:58121"/>
    </ligand>
</feature>
<evidence type="ECO:0000256" key="4">
    <source>
        <dbReference type="PIRSR" id="PIRSR005384-2"/>
    </source>
</evidence>
<name>A0A521E9G6_9BACT</name>
<feature type="binding site" evidence="4">
    <location>
        <position position="99"/>
    </location>
    <ligand>
        <name>D-ribulose 5-phosphate</name>
        <dbReference type="ChEBI" id="CHEBI:58121"/>
    </ligand>
</feature>
<comment type="similarity">
    <text evidence="1">Belongs to the LacAB/RpiB family.</text>
</comment>
<dbReference type="Proteomes" id="UP000317557">
    <property type="component" value="Unassembled WGS sequence"/>
</dbReference>
<reference evidence="5 6" key="1">
    <citation type="submission" date="2017-05" db="EMBL/GenBank/DDBJ databases">
        <authorList>
            <person name="Varghese N."/>
            <person name="Submissions S."/>
        </authorList>
    </citation>
    <scope>NUCLEOTIDE SEQUENCE [LARGE SCALE GENOMIC DNA]</scope>
    <source>
        <strain evidence="5 6">DSM 21985</strain>
    </source>
</reference>